<comment type="caution">
    <text evidence="5">The sequence shown here is derived from an EMBL/GenBank/DDBJ whole genome shotgun (WGS) entry which is preliminary data.</text>
</comment>
<evidence type="ECO:0000256" key="2">
    <source>
        <dbReference type="ARBA" id="ARBA00023125"/>
    </source>
</evidence>
<reference evidence="5 6" key="1">
    <citation type="submission" date="2014-04" db="EMBL/GenBank/DDBJ databases">
        <title>Draft Genome Sequence of Lactobacillus animalis 381-IL-28.</title>
        <authorList>
            <person name="Sturino J.M."/>
            <person name="Rajendran M."/>
            <person name="Altermann E."/>
        </authorList>
    </citation>
    <scope>NUCLEOTIDE SEQUENCE [LARGE SCALE GENOMIC DNA]</scope>
    <source>
        <strain evidence="5 6">381-IL-28</strain>
    </source>
</reference>
<dbReference type="EMBL" id="JMHU01000004">
    <property type="protein sequence ID" value="KDA46497.1"/>
    <property type="molecule type" value="Genomic_DNA"/>
</dbReference>
<dbReference type="Pfam" id="PF12802">
    <property type="entry name" value="MarR_2"/>
    <property type="match status" value="1"/>
</dbReference>
<dbReference type="PANTHER" id="PTHR42756">
    <property type="entry name" value="TRANSCRIPTIONAL REGULATOR, MARR"/>
    <property type="match status" value="1"/>
</dbReference>
<keyword evidence="1" id="KW-0805">Transcription regulation</keyword>
<keyword evidence="3" id="KW-0804">Transcription</keyword>
<dbReference type="SMART" id="SM00347">
    <property type="entry name" value="HTH_MARR"/>
    <property type="match status" value="1"/>
</dbReference>
<dbReference type="Gene3D" id="1.10.10.10">
    <property type="entry name" value="Winged helix-like DNA-binding domain superfamily/Winged helix DNA-binding domain"/>
    <property type="match status" value="1"/>
</dbReference>
<sequence length="134" mass="14978">MNRESLIFMRISQLQRQLLANSAEVLQQAGITNAQYDILNHLYNHAGCTQKELATTLIVTKGNITQIITKMEKLELITRKQVGKTKQLFVAERGSKLYSMVTPKLEAAHAEALAGLNSNDQKQLLKLLKLAMKG</sequence>
<name>A0ABR4RSK1_9LACO</name>
<accession>A0ABR4RSK1</accession>
<gene>
    <name evidence="5" type="ORF">Lani381_0517</name>
</gene>
<proteinExistence type="predicted"/>
<feature type="domain" description="HTH marR-type" evidence="4">
    <location>
        <begin position="4"/>
        <end position="133"/>
    </location>
</feature>
<dbReference type="RefSeq" id="WP_035447464.1">
    <property type="nucleotide sequence ID" value="NZ_CP195054.1"/>
</dbReference>
<dbReference type="PROSITE" id="PS50995">
    <property type="entry name" value="HTH_MARR_2"/>
    <property type="match status" value="1"/>
</dbReference>
<dbReference type="Proteomes" id="UP000027129">
    <property type="component" value="Unassembled WGS sequence"/>
</dbReference>
<evidence type="ECO:0000313" key="6">
    <source>
        <dbReference type="Proteomes" id="UP000027129"/>
    </source>
</evidence>
<evidence type="ECO:0000256" key="3">
    <source>
        <dbReference type="ARBA" id="ARBA00023163"/>
    </source>
</evidence>
<keyword evidence="2" id="KW-0238">DNA-binding</keyword>
<dbReference type="PANTHER" id="PTHR42756:SF1">
    <property type="entry name" value="TRANSCRIPTIONAL REPRESSOR OF EMRAB OPERON"/>
    <property type="match status" value="1"/>
</dbReference>
<keyword evidence="6" id="KW-1185">Reference proteome</keyword>
<evidence type="ECO:0000256" key="1">
    <source>
        <dbReference type="ARBA" id="ARBA00023015"/>
    </source>
</evidence>
<dbReference type="InterPro" id="IPR036390">
    <property type="entry name" value="WH_DNA-bd_sf"/>
</dbReference>
<evidence type="ECO:0000313" key="5">
    <source>
        <dbReference type="EMBL" id="KDA46497.1"/>
    </source>
</evidence>
<dbReference type="InterPro" id="IPR000835">
    <property type="entry name" value="HTH_MarR-typ"/>
</dbReference>
<protein>
    <submittedName>
        <fullName evidence="5">Homoprotocatechuate degradation operon regulator, HpaR, hpaR</fullName>
    </submittedName>
</protein>
<evidence type="ECO:0000259" key="4">
    <source>
        <dbReference type="PROSITE" id="PS50995"/>
    </source>
</evidence>
<organism evidence="5 6">
    <name type="scientific">Ligilactobacillus animalis</name>
    <dbReference type="NCBI Taxonomy" id="1605"/>
    <lineage>
        <taxon>Bacteria</taxon>
        <taxon>Bacillati</taxon>
        <taxon>Bacillota</taxon>
        <taxon>Bacilli</taxon>
        <taxon>Lactobacillales</taxon>
        <taxon>Lactobacillaceae</taxon>
        <taxon>Ligilactobacillus</taxon>
    </lineage>
</organism>
<dbReference type="SUPFAM" id="SSF46785">
    <property type="entry name" value="Winged helix' DNA-binding domain"/>
    <property type="match status" value="1"/>
</dbReference>
<dbReference type="InterPro" id="IPR036388">
    <property type="entry name" value="WH-like_DNA-bd_sf"/>
</dbReference>